<dbReference type="EMBL" id="CP050139">
    <property type="protein sequence ID" value="QIP35287.1"/>
    <property type="molecule type" value="Genomic_DNA"/>
</dbReference>
<gene>
    <name evidence="1" type="ORF">GWK63_07245</name>
</gene>
<reference evidence="1 2" key="1">
    <citation type="submission" date="2020-03" db="EMBL/GenBank/DDBJ databases">
        <title>Isolation of cellulose-producing strains, genome characterization and application of the synthesized cellulose films as an economical and sustainable material for piezoelectric sensor construction.</title>
        <authorList>
            <person name="Mangayil R.K."/>
        </authorList>
    </citation>
    <scope>NUCLEOTIDE SEQUENCE [LARGE SCALE GENOMIC DNA]</scope>
    <source>
        <strain evidence="1 2">ENS 9a1a</strain>
    </source>
</reference>
<dbReference type="KEGG" id="kre:GWK63_07245"/>
<dbReference type="RefSeq" id="WP_157998289.1">
    <property type="nucleotide sequence ID" value="NZ_CP050139.1"/>
</dbReference>
<dbReference type="PROSITE" id="PS51257">
    <property type="entry name" value="PROKAR_LIPOPROTEIN"/>
    <property type="match status" value="1"/>
</dbReference>
<protein>
    <submittedName>
        <fullName evidence="1">Uncharacterized protein</fullName>
    </submittedName>
</protein>
<sequence>MGVLQKKPNLPIPNGTGACRSLLIRHVDDLRRFRDEEWSYESIHRAFLECYGEVFAMYLQVFRERARRVLKKRTEKEVFLPRQAQCARLRE</sequence>
<dbReference type="AlphaFoldDB" id="A0A858JNG0"/>
<dbReference type="GeneID" id="85021945"/>
<organism evidence="1 2">
    <name type="scientific">Komagataeibacter rhaeticus</name>
    <dbReference type="NCBI Taxonomy" id="215221"/>
    <lineage>
        <taxon>Bacteria</taxon>
        <taxon>Pseudomonadati</taxon>
        <taxon>Pseudomonadota</taxon>
        <taxon>Alphaproteobacteria</taxon>
        <taxon>Acetobacterales</taxon>
        <taxon>Acetobacteraceae</taxon>
        <taxon>Komagataeibacter</taxon>
    </lineage>
</organism>
<accession>A0A858JNG0</accession>
<proteinExistence type="predicted"/>
<evidence type="ECO:0000313" key="2">
    <source>
        <dbReference type="Proteomes" id="UP000502533"/>
    </source>
</evidence>
<name>A0A858JNG0_9PROT</name>
<keyword evidence="2" id="KW-1185">Reference proteome</keyword>
<evidence type="ECO:0000313" key="1">
    <source>
        <dbReference type="EMBL" id="QIP35287.1"/>
    </source>
</evidence>
<dbReference type="Proteomes" id="UP000502533">
    <property type="component" value="Chromosome"/>
</dbReference>